<protein>
    <recommendedName>
        <fullName evidence="3">Thioesterase domain-containing protein</fullName>
    </recommendedName>
</protein>
<sequence length="201" mass="21981">MAHNMRGNLSTEMKDQNERFFRHFVGTPQTSFGADIGKHLNLVQCDVFLPGGEASLEGKSEEEKKKIKANAESQTVLEIEVNKDMCNIYGTLHGGCAAYLVDLCSSTAIVCYGLYNGTDGTGVSTSMNLQWHRPITAGKKLKIVSTTVFVEGIIRSARSELRDLTTNKLYVSAVHSTLAAGSRTAAFRKSSNEKKDEKAKL</sequence>
<keyword evidence="5" id="KW-1185">Reference proteome</keyword>
<evidence type="ECO:0000313" key="5">
    <source>
        <dbReference type="Proteomes" id="UP000518752"/>
    </source>
</evidence>
<dbReference type="Gene3D" id="3.10.129.10">
    <property type="entry name" value="Hotdog Thioesterase"/>
    <property type="match status" value="1"/>
</dbReference>
<keyword evidence="2" id="KW-0378">Hydrolase</keyword>
<evidence type="ECO:0000313" key="4">
    <source>
        <dbReference type="EMBL" id="KAF5368184.1"/>
    </source>
</evidence>
<dbReference type="Pfam" id="PF03061">
    <property type="entry name" value="4HBT"/>
    <property type="match status" value="1"/>
</dbReference>
<dbReference type="EMBL" id="JAACJN010000136">
    <property type="protein sequence ID" value="KAF5368184.1"/>
    <property type="molecule type" value="Genomic_DNA"/>
</dbReference>
<dbReference type="PANTHER" id="PTHR21660:SF1">
    <property type="entry name" value="ACYL-COENZYME A THIOESTERASE 13"/>
    <property type="match status" value="1"/>
</dbReference>
<dbReference type="GO" id="GO:0047617">
    <property type="term" value="F:fatty acyl-CoA hydrolase activity"/>
    <property type="evidence" value="ECO:0007669"/>
    <property type="project" value="InterPro"/>
</dbReference>
<feature type="domain" description="Thioesterase" evidence="3">
    <location>
        <begin position="89"/>
        <end position="150"/>
    </location>
</feature>
<reference evidence="4 5" key="1">
    <citation type="journal article" date="2020" name="ISME J.">
        <title>Uncovering the hidden diversity of litter-decomposition mechanisms in mushroom-forming fungi.</title>
        <authorList>
            <person name="Floudas D."/>
            <person name="Bentzer J."/>
            <person name="Ahren D."/>
            <person name="Johansson T."/>
            <person name="Persson P."/>
            <person name="Tunlid A."/>
        </authorList>
    </citation>
    <scope>NUCLEOTIDE SEQUENCE [LARGE SCALE GENOMIC DNA]</scope>
    <source>
        <strain evidence="4 5">CBS 406.79</strain>
    </source>
</reference>
<comment type="similarity">
    <text evidence="1">Belongs to the thioesterase PaaI family.</text>
</comment>
<dbReference type="CDD" id="cd03443">
    <property type="entry name" value="PaaI_thioesterase"/>
    <property type="match status" value="1"/>
</dbReference>
<evidence type="ECO:0000256" key="1">
    <source>
        <dbReference type="ARBA" id="ARBA00008324"/>
    </source>
</evidence>
<evidence type="ECO:0000256" key="2">
    <source>
        <dbReference type="ARBA" id="ARBA00022801"/>
    </source>
</evidence>
<name>A0A8H5LSX1_9AGAR</name>
<gene>
    <name evidence="4" type="ORF">D9757_011301</name>
</gene>
<dbReference type="InterPro" id="IPR039298">
    <property type="entry name" value="ACOT13"/>
</dbReference>
<comment type="caution">
    <text evidence="4">The sequence shown here is derived from an EMBL/GenBank/DDBJ whole genome shotgun (WGS) entry which is preliminary data.</text>
</comment>
<dbReference type="InterPro" id="IPR006683">
    <property type="entry name" value="Thioestr_dom"/>
</dbReference>
<dbReference type="SUPFAM" id="SSF54637">
    <property type="entry name" value="Thioesterase/thiol ester dehydrase-isomerase"/>
    <property type="match status" value="1"/>
</dbReference>
<dbReference type="InterPro" id="IPR029069">
    <property type="entry name" value="HotDog_dom_sf"/>
</dbReference>
<dbReference type="AlphaFoldDB" id="A0A8H5LSX1"/>
<proteinExistence type="inferred from homology"/>
<evidence type="ECO:0000259" key="3">
    <source>
        <dbReference type="Pfam" id="PF03061"/>
    </source>
</evidence>
<accession>A0A8H5LSX1</accession>
<organism evidence="4 5">
    <name type="scientific">Collybiopsis confluens</name>
    <dbReference type="NCBI Taxonomy" id="2823264"/>
    <lineage>
        <taxon>Eukaryota</taxon>
        <taxon>Fungi</taxon>
        <taxon>Dikarya</taxon>
        <taxon>Basidiomycota</taxon>
        <taxon>Agaricomycotina</taxon>
        <taxon>Agaricomycetes</taxon>
        <taxon>Agaricomycetidae</taxon>
        <taxon>Agaricales</taxon>
        <taxon>Marasmiineae</taxon>
        <taxon>Omphalotaceae</taxon>
        <taxon>Collybiopsis</taxon>
    </lineage>
</organism>
<dbReference type="PANTHER" id="PTHR21660">
    <property type="entry name" value="THIOESTERASE SUPERFAMILY MEMBER-RELATED"/>
    <property type="match status" value="1"/>
</dbReference>
<dbReference type="Proteomes" id="UP000518752">
    <property type="component" value="Unassembled WGS sequence"/>
</dbReference>
<dbReference type="OrthoDB" id="2831072at2759"/>